<evidence type="ECO:0000313" key="3">
    <source>
        <dbReference type="Proteomes" id="UP000322245"/>
    </source>
</evidence>
<evidence type="ECO:0000256" key="1">
    <source>
        <dbReference type="SAM" id="MobiDB-lite"/>
    </source>
</evidence>
<dbReference type="EMBL" id="NIDF01000082">
    <property type="protein sequence ID" value="TYJ53636.1"/>
    <property type="molecule type" value="Genomic_DNA"/>
</dbReference>
<evidence type="ECO:0000313" key="2">
    <source>
        <dbReference type="EMBL" id="TYJ53636.1"/>
    </source>
</evidence>
<feature type="compositionally biased region" description="Low complexity" evidence="1">
    <location>
        <begin position="82"/>
        <end position="99"/>
    </location>
</feature>
<proteinExistence type="predicted"/>
<gene>
    <name evidence="2" type="ORF">B9479_005723</name>
</gene>
<name>A0A5D3AV11_9TREE</name>
<sequence length="124" mass="14341">MGNAQSNYQRRADLDGPLFGGHYPGDFSIRSGQQQQQPDRNKPLPPPPRTKTVNFGSDPPPWVFYKHRPPDENLVNTRYCHPSYRTYRSPSPPQQQQQVSPPPPYASWIDEKGRARMDYMPIYV</sequence>
<feature type="region of interest" description="Disordered" evidence="1">
    <location>
        <begin position="1"/>
        <end position="68"/>
    </location>
</feature>
<keyword evidence="3" id="KW-1185">Reference proteome</keyword>
<comment type="caution">
    <text evidence="2">The sequence shown here is derived from an EMBL/GenBank/DDBJ whole genome shotgun (WGS) entry which is preliminary data.</text>
</comment>
<dbReference type="AlphaFoldDB" id="A0A5D3AV11"/>
<dbReference type="Proteomes" id="UP000322245">
    <property type="component" value="Unassembled WGS sequence"/>
</dbReference>
<organism evidence="2 3">
    <name type="scientific">Cryptococcus floricola</name>
    <dbReference type="NCBI Taxonomy" id="2591691"/>
    <lineage>
        <taxon>Eukaryota</taxon>
        <taxon>Fungi</taxon>
        <taxon>Dikarya</taxon>
        <taxon>Basidiomycota</taxon>
        <taxon>Agaricomycotina</taxon>
        <taxon>Tremellomycetes</taxon>
        <taxon>Tremellales</taxon>
        <taxon>Cryptococcaceae</taxon>
        <taxon>Cryptococcus</taxon>
    </lineage>
</organism>
<protein>
    <submittedName>
        <fullName evidence="2">Uncharacterized protein</fullName>
    </submittedName>
</protein>
<feature type="region of interest" description="Disordered" evidence="1">
    <location>
        <begin position="82"/>
        <end position="109"/>
    </location>
</feature>
<reference evidence="2 3" key="1">
    <citation type="submission" date="2017-05" db="EMBL/GenBank/DDBJ databases">
        <title>The Genome Sequence of Tsuchiyaea wingfieldii DSM 27421.</title>
        <authorList>
            <person name="Cuomo C."/>
            <person name="Passer A."/>
            <person name="Billmyre B."/>
            <person name="Heitman J."/>
        </authorList>
    </citation>
    <scope>NUCLEOTIDE SEQUENCE [LARGE SCALE GENOMIC DNA]</scope>
    <source>
        <strain evidence="2 3">DSM 27421</strain>
    </source>
</reference>
<accession>A0A5D3AV11</accession>